<evidence type="ECO:0000313" key="2">
    <source>
        <dbReference type="Proteomes" id="UP001154282"/>
    </source>
</evidence>
<keyword evidence="2" id="KW-1185">Reference proteome</keyword>
<dbReference type="EMBL" id="CAMGYJ010000011">
    <property type="protein sequence ID" value="CAI0627579.1"/>
    <property type="molecule type" value="Genomic_DNA"/>
</dbReference>
<dbReference type="Proteomes" id="UP001154282">
    <property type="component" value="Unassembled WGS sequence"/>
</dbReference>
<dbReference type="AlphaFoldDB" id="A0AAV0S3L8"/>
<name>A0AAV0S3L8_9ROSI</name>
<accession>A0AAV0S3L8</accession>
<reference evidence="1" key="1">
    <citation type="submission" date="2022-08" db="EMBL/GenBank/DDBJ databases">
        <authorList>
            <person name="Gutierrez-Valencia J."/>
        </authorList>
    </citation>
    <scope>NUCLEOTIDE SEQUENCE</scope>
</reference>
<proteinExistence type="predicted"/>
<protein>
    <submittedName>
        <fullName evidence="1">Uncharacterized protein</fullName>
    </submittedName>
</protein>
<organism evidence="1 2">
    <name type="scientific">Linum tenue</name>
    <dbReference type="NCBI Taxonomy" id="586396"/>
    <lineage>
        <taxon>Eukaryota</taxon>
        <taxon>Viridiplantae</taxon>
        <taxon>Streptophyta</taxon>
        <taxon>Embryophyta</taxon>
        <taxon>Tracheophyta</taxon>
        <taxon>Spermatophyta</taxon>
        <taxon>Magnoliopsida</taxon>
        <taxon>eudicotyledons</taxon>
        <taxon>Gunneridae</taxon>
        <taxon>Pentapetalae</taxon>
        <taxon>rosids</taxon>
        <taxon>fabids</taxon>
        <taxon>Malpighiales</taxon>
        <taxon>Linaceae</taxon>
        <taxon>Linum</taxon>
    </lineage>
</organism>
<comment type="caution">
    <text evidence="1">The sequence shown here is derived from an EMBL/GenBank/DDBJ whole genome shotgun (WGS) entry which is preliminary data.</text>
</comment>
<gene>
    <name evidence="1" type="ORF">LITE_LOCUS51326</name>
</gene>
<evidence type="ECO:0000313" key="1">
    <source>
        <dbReference type="EMBL" id="CAI0627579.1"/>
    </source>
</evidence>
<sequence>MEDCAEVDGKASENSITVPLRLSQTCAPRLLHRVTITESCGANPEVDANELKMRALLLAWPRKVTDSRYNYPTQARRSTRLATTVAVGKVHHEPNERWARDVFNLTLWRPFYFISSRVNYCLM</sequence>